<dbReference type="NCBIfam" id="TIGR01587">
    <property type="entry name" value="cas3_core"/>
    <property type="match status" value="1"/>
</dbReference>
<dbReference type="SMART" id="SM00490">
    <property type="entry name" value="HELICc"/>
    <property type="match status" value="1"/>
</dbReference>
<evidence type="ECO:0000256" key="5">
    <source>
        <dbReference type="ARBA" id="ARBA00022741"/>
    </source>
</evidence>
<evidence type="ECO:0000259" key="12">
    <source>
        <dbReference type="PROSITE" id="PS51194"/>
    </source>
</evidence>
<gene>
    <name evidence="14" type="primary">cas3</name>
    <name evidence="14" type="ORF">ENQ20_11220</name>
</gene>
<dbReference type="Pfam" id="PF18019">
    <property type="entry name" value="Cas3_HD"/>
    <property type="match status" value="1"/>
</dbReference>
<feature type="domain" description="Helicase C-terminal" evidence="12">
    <location>
        <begin position="500"/>
        <end position="669"/>
    </location>
</feature>
<dbReference type="InterPro" id="IPR006483">
    <property type="entry name" value="CRISPR-assoc_Cas3_HD"/>
</dbReference>
<evidence type="ECO:0000256" key="6">
    <source>
        <dbReference type="ARBA" id="ARBA00022801"/>
    </source>
</evidence>
<dbReference type="InterPro" id="IPR027417">
    <property type="entry name" value="P-loop_NTPase"/>
</dbReference>
<evidence type="ECO:0000256" key="1">
    <source>
        <dbReference type="ARBA" id="ARBA00006847"/>
    </source>
</evidence>
<keyword evidence="8" id="KW-0067">ATP-binding</keyword>
<dbReference type="Gene3D" id="3.40.50.300">
    <property type="entry name" value="P-loop containing nucleotide triphosphate hydrolases"/>
    <property type="match status" value="2"/>
</dbReference>
<evidence type="ECO:0000259" key="13">
    <source>
        <dbReference type="PROSITE" id="PS51643"/>
    </source>
</evidence>
<keyword evidence="7" id="KW-0347">Helicase</keyword>
<dbReference type="GO" id="GO:0004518">
    <property type="term" value="F:nuclease activity"/>
    <property type="evidence" value="ECO:0007669"/>
    <property type="project" value="UniProtKB-KW"/>
</dbReference>
<name>A0A7C1JB99_9CHLR</name>
<dbReference type="SMART" id="SM00487">
    <property type="entry name" value="DEXDc"/>
    <property type="match status" value="1"/>
</dbReference>
<keyword evidence="9" id="KW-0051">Antiviral defense</keyword>
<dbReference type="Pfam" id="PF22590">
    <property type="entry name" value="Cas3-like_C_2"/>
    <property type="match status" value="1"/>
</dbReference>
<evidence type="ECO:0000256" key="9">
    <source>
        <dbReference type="ARBA" id="ARBA00023118"/>
    </source>
</evidence>
<evidence type="ECO:0000256" key="2">
    <source>
        <dbReference type="ARBA" id="ARBA00009046"/>
    </source>
</evidence>
<evidence type="ECO:0000259" key="11">
    <source>
        <dbReference type="PROSITE" id="PS51192"/>
    </source>
</evidence>
<evidence type="ECO:0000256" key="7">
    <source>
        <dbReference type="ARBA" id="ARBA00022806"/>
    </source>
</evidence>
<evidence type="ECO:0000256" key="4">
    <source>
        <dbReference type="ARBA" id="ARBA00022723"/>
    </source>
</evidence>
<comment type="caution">
    <text evidence="14">The sequence shown here is derived from an EMBL/GenBank/DDBJ whole genome shotgun (WGS) entry which is preliminary data.</text>
</comment>
<dbReference type="GO" id="GO:0016787">
    <property type="term" value="F:hydrolase activity"/>
    <property type="evidence" value="ECO:0007669"/>
    <property type="project" value="UniProtKB-KW"/>
</dbReference>
<comment type="similarity">
    <text evidence="2">In the central section; belongs to the CRISPR-associated helicase Cas3 family.</text>
</comment>
<feature type="domain" description="Helicase ATP-binding" evidence="11">
    <location>
        <begin position="279"/>
        <end position="473"/>
    </location>
</feature>
<feature type="domain" description="HD Cas3-type" evidence="13">
    <location>
        <begin position="22"/>
        <end position="194"/>
    </location>
</feature>
<dbReference type="InterPro" id="IPR038257">
    <property type="entry name" value="CRISPR-assoc_Cas3_HD_sf"/>
</dbReference>
<evidence type="ECO:0000256" key="8">
    <source>
        <dbReference type="ARBA" id="ARBA00022840"/>
    </source>
</evidence>
<reference evidence="14" key="1">
    <citation type="journal article" date="2020" name="mSystems">
        <title>Genome- and Community-Level Interaction Insights into Carbon Utilization and Element Cycling Functions of Hydrothermarchaeota in Hydrothermal Sediment.</title>
        <authorList>
            <person name="Zhou Z."/>
            <person name="Liu Y."/>
            <person name="Xu W."/>
            <person name="Pan J."/>
            <person name="Luo Z.H."/>
            <person name="Li M."/>
        </authorList>
    </citation>
    <scope>NUCLEOTIDE SEQUENCE [LARGE SCALE GENOMIC DNA]</scope>
    <source>
        <strain evidence="14">SpSt-289</strain>
    </source>
</reference>
<dbReference type="InterPro" id="IPR014001">
    <property type="entry name" value="Helicase_ATP-bd"/>
</dbReference>
<dbReference type="GO" id="GO:0003724">
    <property type="term" value="F:RNA helicase activity"/>
    <property type="evidence" value="ECO:0007669"/>
    <property type="project" value="TreeGrafter"/>
</dbReference>
<keyword evidence="3" id="KW-0540">Nuclease</keyword>
<dbReference type="InterPro" id="IPR054712">
    <property type="entry name" value="Cas3-like_dom"/>
</dbReference>
<dbReference type="NCBIfam" id="TIGR01596">
    <property type="entry name" value="cas3_HD"/>
    <property type="match status" value="1"/>
</dbReference>
<dbReference type="InterPro" id="IPR001650">
    <property type="entry name" value="Helicase_C-like"/>
</dbReference>
<dbReference type="InterPro" id="IPR050079">
    <property type="entry name" value="DEAD_box_RNA_helicase"/>
</dbReference>
<dbReference type="EMBL" id="DSMG01000114">
    <property type="protein sequence ID" value="HDX32043.1"/>
    <property type="molecule type" value="Genomic_DNA"/>
</dbReference>
<keyword evidence="6" id="KW-0378">Hydrolase</keyword>
<dbReference type="SUPFAM" id="SSF52540">
    <property type="entry name" value="P-loop containing nucleoside triphosphate hydrolases"/>
    <property type="match status" value="1"/>
</dbReference>
<dbReference type="PANTHER" id="PTHR47959:SF16">
    <property type="entry name" value="CRISPR-ASSOCIATED NUCLEASE_HELICASE CAS3-RELATED"/>
    <property type="match status" value="1"/>
</dbReference>
<keyword evidence="4" id="KW-0479">Metal-binding</keyword>
<dbReference type="CDD" id="cd09641">
    <property type="entry name" value="Cas3''_I"/>
    <property type="match status" value="1"/>
</dbReference>
<dbReference type="PANTHER" id="PTHR47959">
    <property type="entry name" value="ATP-DEPENDENT RNA HELICASE RHLE-RELATED"/>
    <property type="match status" value="1"/>
</dbReference>
<dbReference type="GO" id="GO:0005524">
    <property type="term" value="F:ATP binding"/>
    <property type="evidence" value="ECO:0007669"/>
    <property type="project" value="UniProtKB-KW"/>
</dbReference>
<comment type="similarity">
    <text evidence="1">In the N-terminal section; belongs to the CRISPR-associated nuclease Cas3-HD family.</text>
</comment>
<dbReference type="InterPro" id="IPR011545">
    <property type="entry name" value="DEAD/DEAH_box_helicase_dom"/>
</dbReference>
<keyword evidence="5" id="KW-0547">Nucleotide-binding</keyword>
<dbReference type="Pfam" id="PF00270">
    <property type="entry name" value="DEAD"/>
    <property type="match status" value="1"/>
</dbReference>
<dbReference type="PROSITE" id="PS51192">
    <property type="entry name" value="HELICASE_ATP_BIND_1"/>
    <property type="match status" value="1"/>
</dbReference>
<dbReference type="GO" id="GO:0005829">
    <property type="term" value="C:cytosol"/>
    <property type="evidence" value="ECO:0007669"/>
    <property type="project" value="TreeGrafter"/>
</dbReference>
<organism evidence="14">
    <name type="scientific">Caldilinea aerophila</name>
    <dbReference type="NCBI Taxonomy" id="133453"/>
    <lineage>
        <taxon>Bacteria</taxon>
        <taxon>Bacillati</taxon>
        <taxon>Chloroflexota</taxon>
        <taxon>Caldilineae</taxon>
        <taxon>Caldilineales</taxon>
        <taxon>Caldilineaceae</taxon>
        <taxon>Caldilinea</taxon>
    </lineage>
</organism>
<dbReference type="PROSITE" id="PS51194">
    <property type="entry name" value="HELICASE_CTER"/>
    <property type="match status" value="1"/>
</dbReference>
<dbReference type="AlphaFoldDB" id="A0A7C1JB99"/>
<dbReference type="PROSITE" id="PS51643">
    <property type="entry name" value="HD_CAS3"/>
    <property type="match status" value="1"/>
</dbReference>
<dbReference type="Gene3D" id="1.10.3210.30">
    <property type="match status" value="1"/>
</dbReference>
<comment type="similarity">
    <text evidence="10">Belongs to the DEAD box helicase family.</text>
</comment>
<dbReference type="GO" id="GO:0003676">
    <property type="term" value="F:nucleic acid binding"/>
    <property type="evidence" value="ECO:0007669"/>
    <property type="project" value="InterPro"/>
</dbReference>
<evidence type="ECO:0000313" key="14">
    <source>
        <dbReference type="EMBL" id="HDX32043.1"/>
    </source>
</evidence>
<evidence type="ECO:0000256" key="10">
    <source>
        <dbReference type="ARBA" id="ARBA00038437"/>
    </source>
</evidence>
<sequence length="790" mass="90826">MRPSRWPDWLEDVWAKSAEKGAGGSPESLAQHTWLVLERFSDLVRLRPDLPQRLGVPRLWHVLFWAILIHDFGKAATGFQARLRGGPRWPYRHEVLSLAFVDWIAGAFTADELPWVVAAVASHHRDAEEIQRRYTPLDDPDEEDIVASLIAELPDDSLRGMWRWLSECSEDWIRSLELHSVGVQAAPLPEIEHAVQLVRQKGSRQIYHWLRVYRRFVKQLAQSNDYRLLIGTLTLRGHIVNADQSASAHVKRLPKVDFATTTVLERCGIDSRRLYRHQRLAEKTSGSALLIAPTGSGKTEAAQLWAARQAAEGRLTRLFYTLPYQASMNAMQRRLAQTYGEAHVGILHGRALSALYRMMLEKEYGPEQAAKEARWARNLAQLNHQPVRVFSPYQMLKGMYRLKGYEALLLDYHGAAFIFDEIHAYEVRRLAMILKAVEYLARHYDARFLVMSATFPGLIRQKLQAALNAPAEIWADEEVFTQFRRHRIHLLDGELTDEKNLQRICHDACNGKSVLVVCNVVARAQNVYALLRERLADQAIDVILLHSRFTIRDRLHKEELIRQAVGSRSSVRRPVVLVATQAVEVSLDIDLDTLYSDPAPLEALIQRFGRVNRRRLQPSFAPVHVFCLPNDGQKIYEEDLVRRTLDILNRENEKPIDESLIRSWLDEIYTGAIAERWEREYARAAEEFEAICIRTLRAFESDHLLQEKFYKAFDGLEVLPGDLYDEYVQLQEEEPLRAHDLLVPISWRSYHVLARQGLVRAGDRRIPPVVLTSYTSDQGLLFDLSHGAEE</sequence>
<evidence type="ECO:0000256" key="3">
    <source>
        <dbReference type="ARBA" id="ARBA00022722"/>
    </source>
</evidence>
<accession>A0A7C1JB99</accession>
<protein>
    <submittedName>
        <fullName evidence="14">CRISPR-associated helicase Cas3</fullName>
    </submittedName>
</protein>
<proteinExistence type="inferred from homology"/>
<dbReference type="GO" id="GO:0051607">
    <property type="term" value="P:defense response to virus"/>
    <property type="evidence" value="ECO:0007669"/>
    <property type="project" value="UniProtKB-KW"/>
</dbReference>
<dbReference type="InterPro" id="IPR006474">
    <property type="entry name" value="Helicase_Cas3_CRISPR-ass_core"/>
</dbReference>
<dbReference type="GO" id="GO:0046872">
    <property type="term" value="F:metal ion binding"/>
    <property type="evidence" value="ECO:0007669"/>
    <property type="project" value="UniProtKB-KW"/>
</dbReference>